<keyword evidence="2" id="KW-0732">Signal</keyword>
<gene>
    <name evidence="3" type="ORF">PF002_g14017</name>
</gene>
<evidence type="ECO:0000313" key="3">
    <source>
        <dbReference type="EMBL" id="KAE9226754.1"/>
    </source>
</evidence>
<dbReference type="Proteomes" id="UP000440367">
    <property type="component" value="Unassembled WGS sequence"/>
</dbReference>
<sequence>MRGGVLPWAPACLMILAMSRRMAAGHLAGSGSSYASASSPSRASSSSSGSSSSGSCALDLRCFLDGGALVAPRDVERLVDERAGAVGTVNKSCAGAATTCNASGSGSRLTVAGNSMGGVISSARAATATASTASTFVELLLAKSAARRRT</sequence>
<evidence type="ECO:0000313" key="4">
    <source>
        <dbReference type="Proteomes" id="UP000440367"/>
    </source>
</evidence>
<feature type="chain" id="PRO_5025627336" evidence="2">
    <location>
        <begin position="25"/>
        <end position="150"/>
    </location>
</feature>
<proteinExistence type="predicted"/>
<comment type="caution">
    <text evidence="3">The sequence shown here is derived from an EMBL/GenBank/DDBJ whole genome shotgun (WGS) entry which is preliminary data.</text>
</comment>
<protein>
    <submittedName>
        <fullName evidence="3">Uncharacterized protein</fullName>
    </submittedName>
</protein>
<evidence type="ECO:0000256" key="1">
    <source>
        <dbReference type="SAM" id="MobiDB-lite"/>
    </source>
</evidence>
<feature type="region of interest" description="Disordered" evidence="1">
    <location>
        <begin position="35"/>
        <end position="55"/>
    </location>
</feature>
<reference evidence="3 4" key="1">
    <citation type="submission" date="2018-08" db="EMBL/GenBank/DDBJ databases">
        <title>Genomic investigation of the strawberry pathogen Phytophthora fragariae indicates pathogenicity is determined by transcriptional variation in three key races.</title>
        <authorList>
            <person name="Adams T.M."/>
            <person name="Armitage A.D."/>
            <person name="Sobczyk M.K."/>
            <person name="Bates H.J."/>
            <person name="Dunwell J.M."/>
            <person name="Nellist C.F."/>
            <person name="Harrison R.J."/>
        </authorList>
    </citation>
    <scope>NUCLEOTIDE SEQUENCE [LARGE SCALE GENOMIC DNA]</scope>
    <source>
        <strain evidence="3 4">BC-1</strain>
    </source>
</reference>
<name>A0A6A3YXY4_9STRA</name>
<evidence type="ECO:0000256" key="2">
    <source>
        <dbReference type="SAM" id="SignalP"/>
    </source>
</evidence>
<accession>A0A6A3YXY4</accession>
<feature type="signal peptide" evidence="2">
    <location>
        <begin position="1"/>
        <end position="24"/>
    </location>
</feature>
<dbReference type="EMBL" id="QXGD01000734">
    <property type="protein sequence ID" value="KAE9226754.1"/>
    <property type="molecule type" value="Genomic_DNA"/>
</dbReference>
<dbReference type="AlphaFoldDB" id="A0A6A3YXY4"/>
<organism evidence="3 4">
    <name type="scientific">Phytophthora fragariae</name>
    <dbReference type="NCBI Taxonomy" id="53985"/>
    <lineage>
        <taxon>Eukaryota</taxon>
        <taxon>Sar</taxon>
        <taxon>Stramenopiles</taxon>
        <taxon>Oomycota</taxon>
        <taxon>Peronosporomycetes</taxon>
        <taxon>Peronosporales</taxon>
        <taxon>Peronosporaceae</taxon>
        <taxon>Phytophthora</taxon>
    </lineage>
</organism>